<keyword evidence="2" id="KW-1185">Reference proteome</keyword>
<proteinExistence type="predicted"/>
<dbReference type="EMBL" id="CM037155">
    <property type="protein sequence ID" value="KAH7847856.1"/>
    <property type="molecule type" value="Genomic_DNA"/>
</dbReference>
<sequence>MESVVASVSGYHGTERFKLIKLISQSGASYVGTMNRSTTHLVCWRFEGKKYDLAKQFNMFIVNHRWVEECIQQGRRVPEQPYLWQSGQEVGPLKLETPLVAEKKSLMLPQQNSAPNNYKRPSTDVEHGMTFHLIGTHSRLLSENWFPELGTSNETSDRLRNKTVKRTLRHGCSSSRWYEESPVSKSFREENEEPSSPSSMLLARRERTSTNSTEPHRKGRRLVKKNIMEFFPSDSEQVRDVVRARQQQNDVTTPSRPADVMRDNKRLRNRYEGPQDVEEVDDMNDAQTLTDSDLHNEDAPAIVERTFRDSCSNGNDNLNGSEHMARFSPSTDLSCVICWTDFSSTRGVLPCGHRFCFSCIQSWADLMASRRKISTCPLCKASFVSITKVDDAASSDQKIYSQTIPYDPSGMDIFILPDSETPSFGPQVGGHDYGLLPSTLCYLTPHRRQSVANAVVVNLRIFSFDVISAKFGASTPTAWILLCCLGHVFTSLFDDPPSFPAPNLHSHALALFDLVVISFLQFQRPPEFGLEIHHQPF</sequence>
<organism evidence="1 2">
    <name type="scientific">Vaccinium darrowii</name>
    <dbReference type="NCBI Taxonomy" id="229202"/>
    <lineage>
        <taxon>Eukaryota</taxon>
        <taxon>Viridiplantae</taxon>
        <taxon>Streptophyta</taxon>
        <taxon>Embryophyta</taxon>
        <taxon>Tracheophyta</taxon>
        <taxon>Spermatophyta</taxon>
        <taxon>Magnoliopsida</taxon>
        <taxon>eudicotyledons</taxon>
        <taxon>Gunneridae</taxon>
        <taxon>Pentapetalae</taxon>
        <taxon>asterids</taxon>
        <taxon>Ericales</taxon>
        <taxon>Ericaceae</taxon>
        <taxon>Vaccinioideae</taxon>
        <taxon>Vaccinieae</taxon>
        <taxon>Vaccinium</taxon>
    </lineage>
</organism>
<reference evidence="1 2" key="1">
    <citation type="journal article" date="2021" name="Hortic Res">
        <title>High-quality reference genome and annotation aids understanding of berry development for evergreen blueberry (Vaccinium darrowii).</title>
        <authorList>
            <person name="Yu J."/>
            <person name="Hulse-Kemp A.M."/>
            <person name="Babiker E."/>
            <person name="Staton M."/>
        </authorList>
    </citation>
    <scope>NUCLEOTIDE SEQUENCE [LARGE SCALE GENOMIC DNA]</scope>
    <source>
        <strain evidence="2">cv. NJ 8807/NJ 8810</strain>
        <tissue evidence="1">Young leaf</tissue>
    </source>
</reference>
<dbReference type="Proteomes" id="UP000828048">
    <property type="component" value="Chromosome 5"/>
</dbReference>
<accession>A0ACB7Y385</accession>
<gene>
    <name evidence="1" type="ORF">Vadar_030969</name>
</gene>
<evidence type="ECO:0000313" key="1">
    <source>
        <dbReference type="EMBL" id="KAH7847856.1"/>
    </source>
</evidence>
<name>A0ACB7Y385_9ERIC</name>
<protein>
    <submittedName>
        <fullName evidence="1">Uncharacterized protein</fullName>
    </submittedName>
</protein>
<comment type="caution">
    <text evidence="1">The sequence shown here is derived from an EMBL/GenBank/DDBJ whole genome shotgun (WGS) entry which is preliminary data.</text>
</comment>
<evidence type="ECO:0000313" key="2">
    <source>
        <dbReference type="Proteomes" id="UP000828048"/>
    </source>
</evidence>